<sequence length="690" mass="76495">MTVSQAVDTHNLILESLPPEMRSDPAINSLVSILERYLNPADLAERLDAFVALKRWVSTGKGVSGATRPRLGNFLTLIESQTELRKAFQAASRQVLTELRSVELFAEAGLQPHAGLWSETIRRITQRILPSAQSETDLRWLVVRLYPTAKDIDRLFELPDEQFERMARALSPAEDAAAWAVQRSDLTQAFQLLAVHIAGLGLSPEMRARSTPNAIEESPYYRIQQATAELVKQSGTPDTIREWRTQAHRIREELEHAHLRMEDAGVSTALVFDLLTIERALNRMQCIAVLLFVAEPHEAIVAVKVLLDDVMNSRRDELSVRGLLRENTALLARKIVERTGKTGEHYIANTRKEYRSIWKASLGGGLLTVLTAAIKMRVVEAHFPPFVEFMAAGMDYALSFIVMQHLHLALATKQPSVTAATFAGIVRTSQGKERLERVAEFVSRIARSQLASAIANLIAVGGGCVAFAELWFYIFGSRYLDVQTSKYVYFTLDPFGSGTIIFAAITGLILWVSALAGGWIENFFKFNSIPLAIAQHPAGHTFGQQRMKRLANFIDANISGWGTCIVLGFGLGFVPALGKFLGVPLDVRHVTLTTGTLALAAASFGKDWLYRGWFIYTVYGVAVTFVVNLGVSFSIAASVALRAYGVPGKEQWRLLRHTIKSFFRSPARFLFPPRINVETSEADRAGHQAS</sequence>
<dbReference type="Proteomes" id="UP001059380">
    <property type="component" value="Chromosome"/>
</dbReference>
<feature type="transmembrane region" description="Helical" evidence="1">
    <location>
        <begin position="495"/>
        <end position="520"/>
    </location>
</feature>
<reference evidence="2" key="1">
    <citation type="submission" date="2021-04" db="EMBL/GenBank/DDBJ databases">
        <title>Phylogenetic analysis of Acidobacteriaceae.</title>
        <authorList>
            <person name="Qiu L."/>
            <person name="Zhang Q."/>
        </authorList>
    </citation>
    <scope>NUCLEOTIDE SEQUENCE</scope>
    <source>
        <strain evidence="2">DSM 25168</strain>
    </source>
</reference>
<dbReference type="InterPro" id="IPR011385">
    <property type="entry name" value="Site-sp_rcmbase"/>
</dbReference>
<dbReference type="AlphaFoldDB" id="A0A9J7BFI5"/>
<feature type="transmembrane region" description="Helical" evidence="1">
    <location>
        <begin position="613"/>
        <end position="641"/>
    </location>
</feature>
<dbReference type="EMBL" id="CP093313">
    <property type="protein sequence ID" value="UWZ81772.1"/>
    <property type="molecule type" value="Genomic_DNA"/>
</dbReference>
<feature type="transmembrane region" description="Helical" evidence="1">
    <location>
        <begin position="357"/>
        <end position="374"/>
    </location>
</feature>
<evidence type="ECO:0000313" key="3">
    <source>
        <dbReference type="Proteomes" id="UP001059380"/>
    </source>
</evidence>
<keyword evidence="1" id="KW-1133">Transmembrane helix</keyword>
<protein>
    <submittedName>
        <fullName evidence="2">Site-specific recombinase</fullName>
    </submittedName>
</protein>
<keyword evidence="1" id="KW-0812">Transmembrane</keyword>
<gene>
    <name evidence="2" type="ORF">MOP44_14380</name>
</gene>
<keyword evidence="3" id="KW-1185">Reference proteome</keyword>
<dbReference type="PIRSF" id="PIRSF015380">
    <property type="entry name" value="Site-sp_rcmb"/>
    <property type="match status" value="1"/>
</dbReference>
<name>A0A9J7BFI5_9BACT</name>
<organism evidence="2 3">
    <name type="scientific">Occallatibacter riparius</name>
    <dbReference type="NCBI Taxonomy" id="1002689"/>
    <lineage>
        <taxon>Bacteria</taxon>
        <taxon>Pseudomonadati</taxon>
        <taxon>Acidobacteriota</taxon>
        <taxon>Terriglobia</taxon>
        <taxon>Terriglobales</taxon>
        <taxon>Acidobacteriaceae</taxon>
        <taxon>Occallatibacter</taxon>
    </lineage>
</organism>
<feature type="transmembrane region" description="Helical" evidence="1">
    <location>
        <begin position="453"/>
        <end position="475"/>
    </location>
</feature>
<dbReference type="RefSeq" id="WP_260790663.1">
    <property type="nucleotide sequence ID" value="NZ_CP093313.1"/>
</dbReference>
<dbReference type="KEGG" id="orp:MOP44_14380"/>
<evidence type="ECO:0000313" key="2">
    <source>
        <dbReference type="EMBL" id="UWZ81772.1"/>
    </source>
</evidence>
<proteinExistence type="predicted"/>
<accession>A0A9J7BFI5</accession>
<evidence type="ECO:0000256" key="1">
    <source>
        <dbReference type="SAM" id="Phobius"/>
    </source>
</evidence>
<feature type="transmembrane region" description="Helical" evidence="1">
    <location>
        <begin position="556"/>
        <end position="578"/>
    </location>
</feature>
<keyword evidence="1" id="KW-0472">Membrane</keyword>
<dbReference type="Pfam" id="PF10136">
    <property type="entry name" value="SpecificRecomb"/>
    <property type="match status" value="1"/>
</dbReference>
<feature type="transmembrane region" description="Helical" evidence="1">
    <location>
        <begin position="386"/>
        <end position="403"/>
    </location>
</feature>